<dbReference type="PATRIC" id="fig|1476583.3.peg.1195"/>
<protein>
    <recommendedName>
        <fullName evidence="3">Late embryogenesis abundant protein LEA-2 subgroup domain-containing protein</fullName>
    </recommendedName>
</protein>
<name>A0A016QRZ1_9DEIO</name>
<sequence>MSAAASLKDPHHVAYTIVVKNPTKAPLSINMRADFFYKGKKLMGGFENLIATIPAGGSKTFKGQEAFLDVLKGADQVQITRVRTCK</sequence>
<dbReference type="AlphaFoldDB" id="A0A016QRZ1"/>
<dbReference type="Proteomes" id="UP000020492">
    <property type="component" value="Unassembled WGS sequence"/>
</dbReference>
<keyword evidence="2" id="KW-1185">Reference proteome</keyword>
<evidence type="ECO:0000313" key="1">
    <source>
        <dbReference type="EMBL" id="EYB68833.1"/>
    </source>
</evidence>
<evidence type="ECO:0000313" key="2">
    <source>
        <dbReference type="Proteomes" id="UP000020492"/>
    </source>
</evidence>
<dbReference type="EMBL" id="JHAC01000017">
    <property type="protein sequence ID" value="EYB68833.1"/>
    <property type="molecule type" value="Genomic_DNA"/>
</dbReference>
<gene>
    <name evidence="1" type="ORF">DEIPH_ctg017orf0208</name>
</gene>
<accession>A0A016QRZ1</accession>
<organism evidence="1 2">
    <name type="scientific">Deinococcus phoenicis</name>
    <dbReference type="NCBI Taxonomy" id="1476583"/>
    <lineage>
        <taxon>Bacteria</taxon>
        <taxon>Thermotogati</taxon>
        <taxon>Deinococcota</taxon>
        <taxon>Deinococci</taxon>
        <taxon>Deinococcales</taxon>
        <taxon>Deinococcaceae</taxon>
        <taxon>Deinococcus</taxon>
    </lineage>
</organism>
<evidence type="ECO:0008006" key="3">
    <source>
        <dbReference type="Google" id="ProtNLM"/>
    </source>
</evidence>
<reference evidence="1 2" key="1">
    <citation type="submission" date="2014-03" db="EMBL/GenBank/DDBJ databases">
        <title>Draft genome sequence of Deinococcus phoenicis 1P10ME.</title>
        <authorList>
            <person name="Stepanov V.G."/>
            <person name="Vaishampayan P."/>
            <person name="Venkateswaran K."/>
            <person name="Fox G.E."/>
        </authorList>
    </citation>
    <scope>NUCLEOTIDE SEQUENCE [LARGE SCALE GENOMIC DNA]</scope>
    <source>
        <strain evidence="1 2">1P10ME</strain>
    </source>
</reference>
<proteinExistence type="predicted"/>
<comment type="caution">
    <text evidence="1">The sequence shown here is derived from an EMBL/GenBank/DDBJ whole genome shotgun (WGS) entry which is preliminary data.</text>
</comment>